<dbReference type="AlphaFoldDB" id="A0A1I4UZ17"/>
<dbReference type="RefSeq" id="WP_125113514.1">
    <property type="nucleotide sequence ID" value="NZ_FOUZ01000004.1"/>
</dbReference>
<dbReference type="InterPro" id="IPR025234">
    <property type="entry name" value="YjzH-like"/>
</dbReference>
<evidence type="ECO:0000313" key="2">
    <source>
        <dbReference type="Proteomes" id="UP000199149"/>
    </source>
</evidence>
<accession>A0A1I4UZ17</accession>
<evidence type="ECO:0008006" key="3">
    <source>
        <dbReference type="Google" id="ProtNLM"/>
    </source>
</evidence>
<protein>
    <recommendedName>
        <fullName evidence="3">DUF4177 domain-containing protein</fullName>
    </recommendedName>
</protein>
<organism evidence="1 2">
    <name type="scientific">Algoriella xinjiangensis</name>
    <dbReference type="NCBI Taxonomy" id="684065"/>
    <lineage>
        <taxon>Bacteria</taxon>
        <taxon>Pseudomonadati</taxon>
        <taxon>Bacteroidota</taxon>
        <taxon>Flavobacteriia</taxon>
        <taxon>Flavobacteriales</taxon>
        <taxon>Weeksellaceae</taxon>
        <taxon>Algoriella</taxon>
    </lineage>
</organism>
<dbReference type="OrthoDB" id="5432776at2"/>
<dbReference type="Proteomes" id="UP000199149">
    <property type="component" value="Unassembled WGS sequence"/>
</dbReference>
<reference evidence="2" key="1">
    <citation type="submission" date="2016-10" db="EMBL/GenBank/DDBJ databases">
        <authorList>
            <person name="Varghese N."/>
            <person name="Submissions S."/>
        </authorList>
    </citation>
    <scope>NUCLEOTIDE SEQUENCE [LARGE SCALE GENOMIC DNA]</scope>
    <source>
        <strain evidence="2">XJ109</strain>
    </source>
</reference>
<dbReference type="STRING" id="684065.SAMN05421738_104193"/>
<name>A0A1I4UZ17_9FLAO</name>
<keyword evidence="2" id="KW-1185">Reference proteome</keyword>
<dbReference type="EMBL" id="FOUZ01000004">
    <property type="protein sequence ID" value="SFM94229.1"/>
    <property type="molecule type" value="Genomic_DNA"/>
</dbReference>
<proteinExistence type="predicted"/>
<dbReference type="Pfam" id="PF13783">
    <property type="entry name" value="DUF4177"/>
    <property type="match status" value="1"/>
</dbReference>
<gene>
    <name evidence="1" type="ORF">SAMN05421738_104193</name>
</gene>
<evidence type="ECO:0000313" key="1">
    <source>
        <dbReference type="EMBL" id="SFM94229.1"/>
    </source>
</evidence>
<sequence length="64" mass="7450">MTKFEYKTIEIKSNTGLFSVSINQEQLDKLFNKHGSEGWELVSSTPLSNNGVTYRIYYTFKRPI</sequence>